<dbReference type="InterPro" id="IPR036661">
    <property type="entry name" value="Luciferase-like_sf"/>
</dbReference>
<proteinExistence type="predicted"/>
<dbReference type="PANTHER" id="PTHR43244">
    <property type="match status" value="1"/>
</dbReference>
<dbReference type="EMBL" id="JADOUA010000001">
    <property type="protein sequence ID" value="MBG6088960.1"/>
    <property type="molecule type" value="Genomic_DNA"/>
</dbReference>
<dbReference type="AlphaFoldDB" id="A0A931DF53"/>
<accession>A0A931DF53</accession>
<dbReference type="NCBIfam" id="TIGR03620">
    <property type="entry name" value="F420_MSMEG_4141"/>
    <property type="match status" value="1"/>
</dbReference>
<organism evidence="3 4">
    <name type="scientific">Actinomadura viridis</name>
    <dbReference type="NCBI Taxonomy" id="58110"/>
    <lineage>
        <taxon>Bacteria</taxon>
        <taxon>Bacillati</taxon>
        <taxon>Actinomycetota</taxon>
        <taxon>Actinomycetes</taxon>
        <taxon>Streptosporangiales</taxon>
        <taxon>Thermomonosporaceae</taxon>
        <taxon>Actinomadura</taxon>
    </lineage>
</organism>
<evidence type="ECO:0000259" key="2">
    <source>
        <dbReference type="Pfam" id="PF00296"/>
    </source>
</evidence>
<dbReference type="InterPro" id="IPR050564">
    <property type="entry name" value="F420-G6PD/mer"/>
</dbReference>
<dbReference type="InterPro" id="IPR019922">
    <property type="entry name" value="Lucif-like_OxRdatse_MSMEG_4141"/>
</dbReference>
<protein>
    <submittedName>
        <fullName evidence="3">F420-dependent oxidoreductase</fullName>
    </submittedName>
</protein>
<dbReference type="Proteomes" id="UP000614047">
    <property type="component" value="Unassembled WGS sequence"/>
</dbReference>
<dbReference type="Pfam" id="PF00296">
    <property type="entry name" value="Bac_luciferase"/>
    <property type="match status" value="1"/>
</dbReference>
<dbReference type="PANTHER" id="PTHR43244:SF1">
    <property type="entry name" value="5,10-METHYLENETETRAHYDROMETHANOPTERIN REDUCTASE"/>
    <property type="match status" value="1"/>
</dbReference>
<feature type="domain" description="Luciferase-like" evidence="2">
    <location>
        <begin position="13"/>
        <end position="184"/>
    </location>
</feature>
<dbReference type="RefSeq" id="WP_197011620.1">
    <property type="nucleotide sequence ID" value="NZ_BAABES010000026.1"/>
</dbReference>
<gene>
    <name evidence="3" type="ORF">IW256_003073</name>
</gene>
<dbReference type="GO" id="GO:0016705">
    <property type="term" value="F:oxidoreductase activity, acting on paired donors, with incorporation or reduction of molecular oxygen"/>
    <property type="evidence" value="ECO:0007669"/>
    <property type="project" value="InterPro"/>
</dbReference>
<reference evidence="3" key="1">
    <citation type="submission" date="2020-11" db="EMBL/GenBank/DDBJ databases">
        <title>Sequencing the genomes of 1000 actinobacteria strains.</title>
        <authorList>
            <person name="Klenk H.-P."/>
        </authorList>
    </citation>
    <scope>NUCLEOTIDE SEQUENCE</scope>
    <source>
        <strain evidence="3">DSM 43175</strain>
    </source>
</reference>
<sequence length="300" mass="31654">MADIAEARRRLGRVGAGLMVQIAPAAEWRASVRRVEEAGYGTAWVNETIGGREALTQMGVLLAASDRIAVGSAIANVWARHPAAMQGGASVLADSYPGRLALGVGVSMNAVVERSGQKWERPLGRMRAYLDRMDTAVESAPRPPVPFPRLVAALGPRMLELARERADGALPAAMPVEHTRRAREVLGPDRLLVVLQMAVLEPDLGAARRVVRESGILDVPDSPYTRALRGMGYGDADLAGGGTDALIDARFALGGEAAVAERIRAHLDAGADHVCVTVPGPDLRSMTGLLERLAPSLSGA</sequence>
<dbReference type="InterPro" id="IPR011251">
    <property type="entry name" value="Luciferase-like_dom"/>
</dbReference>
<comment type="caution">
    <text evidence="3">The sequence shown here is derived from an EMBL/GenBank/DDBJ whole genome shotgun (WGS) entry which is preliminary data.</text>
</comment>
<keyword evidence="4" id="KW-1185">Reference proteome</keyword>
<evidence type="ECO:0000313" key="3">
    <source>
        <dbReference type="EMBL" id="MBG6088960.1"/>
    </source>
</evidence>
<keyword evidence="1" id="KW-0560">Oxidoreductase</keyword>
<evidence type="ECO:0000313" key="4">
    <source>
        <dbReference type="Proteomes" id="UP000614047"/>
    </source>
</evidence>
<name>A0A931DF53_9ACTN</name>
<evidence type="ECO:0000256" key="1">
    <source>
        <dbReference type="ARBA" id="ARBA00023002"/>
    </source>
</evidence>
<dbReference type="Gene3D" id="3.20.20.30">
    <property type="entry name" value="Luciferase-like domain"/>
    <property type="match status" value="1"/>
</dbReference>
<dbReference type="SUPFAM" id="SSF51679">
    <property type="entry name" value="Bacterial luciferase-like"/>
    <property type="match status" value="1"/>
</dbReference>